<dbReference type="EMBL" id="VTUZ01000052">
    <property type="protein sequence ID" value="KAA0998911.1"/>
    <property type="molecule type" value="Genomic_DNA"/>
</dbReference>
<evidence type="ECO:0000256" key="1">
    <source>
        <dbReference type="SAM" id="Phobius"/>
    </source>
</evidence>
<sequence length="1399" mass="151153">MLTSNLFLLSVAVLIVVVCAVLGVVVYFALHGAQAKPGAERKIVRLRTDSLRSAFRQAVELVEGNIASRAERYNVPWVLVLNEGDDPRPLPIAQSGVASVLSAEAASPAATQGISWQFFDRGIVVDIKAVYLGSPDEDGDEKPWDEFLSLCRNYRPQRPFDSVVITVPASMLLAENTDARLELVRHAKLAHRRLWLAQNRFAMRFAVYVVVTGCEALTGFAAFARALPEPLRASMLGWSSPYDLSVTYQSDWVDTAMSSIERSVSDASAELFALDSGDLDARECLLLPTRIDAMRAQLQLYIDELLRASAYHEPFFFRGIYLTGDSSELAQRSVAAPALGDYTAQYAANSEPDVYGRAEPALVGMDGEEGDTGTAVVVTREPARDEARAFDATQTVNDLMLRPAFLRDLFDKKIFLEYGLTRPSRSQHLARPTLHRALRWGGLVLLGGWGLGLVVATVQLNHRNGALVSALEELRKDGQERAAAEQGGVQLPADWYRRKALALIALNDRLQTSTAWTVFMPGSWGVVDDLNERVRERFEREFGGIAVTALEREMLAHVGQLTGVARDPGTGQLIVGDDCAAPQTSSADTPAAASLGPEDQPAMRALQRYVGSVDQLDAALQAMERLQHPSADNADALRLAVRYAFGTELQGNVAASLPYFYRNGSRGGAYASDGTGGINLQTVQQALRCSFDKGAQQIDDALFTANPLLAAERSITTHLNTLSVADANAADFTQVSNNYRAIVAGVGAQQDLLAAGKGGWMRQTQFAPGPVYDRTFARAAQSRLLGPDLVARVRERSGSAFQAFRSELALRLGGPDAGIVWTDKGARYDVSPERVALRDGLTKLLNQPFMVAPRALTMPALADGSVVAWDRVQLDQALALGDVRKRFLADGLANLPEAVQPAIEQAVDAQFARLIGDQVAAAATVTPAQGEADSAAFDAARLRLVKIRAALVDMGASTQIDDLDTLVSRDALAHLRLVDDALSRSELYSTRPAPASGSAAHGTMLAAFGLNDVGSLGAYLDQQATRATTLGRQASAYLAALGPAEAGSPLALRWQAIVRDLDRYQLKNPNSSLFALEQFVQTVAAEPGAGDCIGRFPPRPSGLATGDYFSTLHARLYDTLLARCGQGYVDDLRQQWDGFATVFNQGVAGHPPFGVPGRGINGDANSADFAELGQALRHYERVSQVFQQARKGAGEKMIGGKAPMRQFVDNFDQVDALLSPLYPATDGAPTGLDVNVDFRANRSNEIAANQVIDWTLKVGDQSVSLRDAPRSLHWEYGMPVSLTLRFAKDSPLDAAVDPQQRAYSTDGRTLTWTSSDPWALLSFVSRQRVADAGARTGSTSQLLKFEFPLGVVNVADEALLPRQSRGQVFVRLVLSPTGKKTALPWPGSFPTRAPDWTAS</sequence>
<dbReference type="Pfam" id="PF14331">
    <property type="entry name" value="IcmF-related_N"/>
    <property type="match status" value="1"/>
</dbReference>
<comment type="caution">
    <text evidence="3">The sequence shown here is derived from an EMBL/GenBank/DDBJ whole genome shotgun (WGS) entry which is preliminary data.</text>
</comment>
<evidence type="ECO:0000313" key="4">
    <source>
        <dbReference type="Proteomes" id="UP000325273"/>
    </source>
</evidence>
<evidence type="ECO:0000313" key="3">
    <source>
        <dbReference type="EMBL" id="KAA0998911.1"/>
    </source>
</evidence>
<reference evidence="3 4" key="1">
    <citation type="submission" date="2019-08" db="EMBL/GenBank/DDBJ databases">
        <title>Paraburkholderia sp. DCY113.</title>
        <authorList>
            <person name="Kang J."/>
        </authorList>
    </citation>
    <scope>NUCLEOTIDE SEQUENCE [LARGE SCALE GENOMIC DNA]</scope>
    <source>
        <strain evidence="3 4">DCY113</strain>
    </source>
</reference>
<name>A0A5B0G8H4_9BURK</name>
<dbReference type="InterPro" id="IPR053156">
    <property type="entry name" value="T6SS_TssM-like"/>
</dbReference>
<dbReference type="PANTHER" id="PTHR36153">
    <property type="entry name" value="INNER MEMBRANE PROTEIN-RELATED"/>
    <property type="match status" value="1"/>
</dbReference>
<accession>A0A5B0G8H4</accession>
<feature type="domain" description="Type VI secretion system component TssM1 N-terminal" evidence="2">
    <location>
        <begin position="138"/>
        <end position="440"/>
    </location>
</feature>
<keyword evidence="1" id="KW-0472">Membrane</keyword>
<dbReference type="PANTHER" id="PTHR36153:SF1">
    <property type="entry name" value="TYPE VI SECRETION SYSTEM COMPONENT TSSM1"/>
    <property type="match status" value="1"/>
</dbReference>
<dbReference type="Proteomes" id="UP000325273">
    <property type="component" value="Unassembled WGS sequence"/>
</dbReference>
<dbReference type="RefSeq" id="WP_149675696.1">
    <property type="nucleotide sequence ID" value="NZ_VTUZ01000052.1"/>
</dbReference>
<feature type="transmembrane region" description="Helical" evidence="1">
    <location>
        <begin position="6"/>
        <end position="30"/>
    </location>
</feature>
<dbReference type="InterPro" id="IPR025743">
    <property type="entry name" value="TssM1_N"/>
</dbReference>
<keyword evidence="1" id="KW-1133">Transmembrane helix</keyword>
<protein>
    <submittedName>
        <fullName evidence="3">Type VI secretion protein IcmF</fullName>
    </submittedName>
</protein>
<keyword evidence="4" id="KW-1185">Reference proteome</keyword>
<keyword evidence="1" id="KW-0812">Transmembrane</keyword>
<organism evidence="3 4">
    <name type="scientific">Paraburkholderia panacisoli</name>
    <dbReference type="NCBI Taxonomy" id="2603818"/>
    <lineage>
        <taxon>Bacteria</taxon>
        <taxon>Pseudomonadati</taxon>
        <taxon>Pseudomonadota</taxon>
        <taxon>Betaproteobacteria</taxon>
        <taxon>Burkholderiales</taxon>
        <taxon>Burkholderiaceae</taxon>
        <taxon>Paraburkholderia</taxon>
    </lineage>
</organism>
<proteinExistence type="predicted"/>
<evidence type="ECO:0000259" key="2">
    <source>
        <dbReference type="Pfam" id="PF14331"/>
    </source>
</evidence>
<gene>
    <name evidence="3" type="ORF">FVF58_43005</name>
</gene>